<dbReference type="Proteomes" id="UP000315471">
    <property type="component" value="Unassembled WGS sequence"/>
</dbReference>
<comment type="function">
    <text evidence="1">Alpha-L-fucosidase is responsible for hydrolyzing the alpha-1,6-linked fucose joined to the reducing-end N-acetylglucosamine of the carbohydrate moieties of glycoproteins.</text>
</comment>
<feature type="chain" id="PRO_5022976020" description="alpha-L-fucosidase" evidence="8">
    <location>
        <begin position="29"/>
        <end position="468"/>
    </location>
</feature>
<accession>A0A5C6DKY2</accession>
<protein>
    <recommendedName>
        <fullName evidence="3">alpha-L-fucosidase</fullName>
        <ecNumber evidence="3">3.2.1.51</ecNumber>
    </recommendedName>
</protein>
<dbReference type="PIRSF" id="PIRSF001092">
    <property type="entry name" value="Alpha-L-fucosidase"/>
    <property type="match status" value="1"/>
</dbReference>
<dbReference type="PANTHER" id="PTHR10030:SF37">
    <property type="entry name" value="ALPHA-L-FUCOSIDASE-RELATED"/>
    <property type="match status" value="1"/>
</dbReference>
<dbReference type="AlphaFoldDB" id="A0A5C6DKY2"/>
<evidence type="ECO:0000256" key="2">
    <source>
        <dbReference type="ARBA" id="ARBA00007951"/>
    </source>
</evidence>
<evidence type="ECO:0000313" key="10">
    <source>
        <dbReference type="EMBL" id="TWU36477.1"/>
    </source>
</evidence>
<dbReference type="Pfam" id="PF01120">
    <property type="entry name" value="Alpha_L_fucos"/>
    <property type="match status" value="1"/>
</dbReference>
<dbReference type="PANTHER" id="PTHR10030">
    <property type="entry name" value="ALPHA-L-FUCOSIDASE"/>
    <property type="match status" value="1"/>
</dbReference>
<comment type="caution">
    <text evidence="10">The sequence shown here is derived from an EMBL/GenBank/DDBJ whole genome shotgun (WGS) entry which is preliminary data.</text>
</comment>
<evidence type="ECO:0000256" key="8">
    <source>
        <dbReference type="SAM" id="SignalP"/>
    </source>
</evidence>
<feature type="signal peptide" evidence="8">
    <location>
        <begin position="1"/>
        <end position="28"/>
    </location>
</feature>
<dbReference type="GO" id="GO:0006004">
    <property type="term" value="P:fucose metabolic process"/>
    <property type="evidence" value="ECO:0007669"/>
    <property type="project" value="InterPro"/>
</dbReference>
<keyword evidence="4 8" id="KW-0732">Signal</keyword>
<gene>
    <name evidence="10" type="ORF">Q31b_47580</name>
</gene>
<evidence type="ECO:0000256" key="7">
    <source>
        <dbReference type="PIRSR" id="PIRSR001092-1"/>
    </source>
</evidence>
<dbReference type="PRINTS" id="PR00741">
    <property type="entry name" value="GLHYDRLASE29"/>
</dbReference>
<dbReference type="EC" id="3.2.1.51" evidence="3"/>
<dbReference type="InterPro" id="IPR057739">
    <property type="entry name" value="Glyco_hydro_29_N"/>
</dbReference>
<evidence type="ECO:0000256" key="6">
    <source>
        <dbReference type="ARBA" id="ARBA00023295"/>
    </source>
</evidence>
<reference evidence="10 11" key="1">
    <citation type="submission" date="2019-02" db="EMBL/GenBank/DDBJ databases">
        <title>Deep-cultivation of Planctomycetes and their phenomic and genomic characterization uncovers novel biology.</title>
        <authorList>
            <person name="Wiegand S."/>
            <person name="Jogler M."/>
            <person name="Boedeker C."/>
            <person name="Pinto D."/>
            <person name="Vollmers J."/>
            <person name="Rivas-Marin E."/>
            <person name="Kohn T."/>
            <person name="Peeters S.H."/>
            <person name="Heuer A."/>
            <person name="Rast P."/>
            <person name="Oberbeckmann S."/>
            <person name="Bunk B."/>
            <person name="Jeske O."/>
            <person name="Meyerdierks A."/>
            <person name="Storesund J.E."/>
            <person name="Kallscheuer N."/>
            <person name="Luecker S."/>
            <person name="Lage O.M."/>
            <person name="Pohl T."/>
            <person name="Merkel B.J."/>
            <person name="Hornburger P."/>
            <person name="Mueller R.-W."/>
            <person name="Bruemmer F."/>
            <person name="Labrenz M."/>
            <person name="Spormann A.M."/>
            <person name="Op Den Camp H."/>
            <person name="Overmann J."/>
            <person name="Amann R."/>
            <person name="Jetten M.S.M."/>
            <person name="Mascher T."/>
            <person name="Medema M.H."/>
            <person name="Devos D.P."/>
            <person name="Kaster A.-K."/>
            <person name="Ovreas L."/>
            <person name="Rohde M."/>
            <person name="Galperin M.Y."/>
            <person name="Jogler C."/>
        </authorList>
    </citation>
    <scope>NUCLEOTIDE SEQUENCE [LARGE SCALE GENOMIC DNA]</scope>
    <source>
        <strain evidence="10 11">Q31b</strain>
    </source>
</reference>
<evidence type="ECO:0000256" key="1">
    <source>
        <dbReference type="ARBA" id="ARBA00004071"/>
    </source>
</evidence>
<dbReference type="InterPro" id="IPR016286">
    <property type="entry name" value="FUC_metazoa-typ"/>
</dbReference>
<organism evidence="10 11">
    <name type="scientific">Novipirellula aureliae</name>
    <dbReference type="NCBI Taxonomy" id="2527966"/>
    <lineage>
        <taxon>Bacteria</taxon>
        <taxon>Pseudomonadati</taxon>
        <taxon>Planctomycetota</taxon>
        <taxon>Planctomycetia</taxon>
        <taxon>Pirellulales</taxon>
        <taxon>Pirellulaceae</taxon>
        <taxon>Novipirellula</taxon>
    </lineage>
</organism>
<sequence precursor="true">MKMKRVHWMVAVMLMMPLMLHSNQISLADEPRLADEPTQADGPTQDERMDWWRDARFGMFVHWGLYAIPAGEHKGNRVRGNAEWIMDKLDIPVKEYEQFAGQFNPVKFDADEWVSIAKNAGMKYIVITTKHHDGFCLWDSEITDYDIMDASPFKRDILHELQNACEKEGIRLCFYHSIVDWHHPQAQAPLYPNYNAGQRDQTVSNPAFPQYYDGYLKPQVKELLTRYGDVGVMWFDGDWIPDYTREMARDMHDFIRETQPNTIINNRVDKGRKGMAGMNEEGNFLGDFGTPEKEIPDTGLDGADWESCLTMNNTWGFKRSDENWKSKEVLIQSLIEIVSKGGNLLLNVGPTAEGLIPAASVERLRDMGAWLAVNGEAIYAAKASPFNKPQWGRYTSKHGHVYAHVFDWPQDGRLPIDPSVKVQKAWLLAGPGDALEIEHGNGGDSIVVPEEAPDPIATVIKLVLVERE</sequence>
<evidence type="ECO:0000256" key="5">
    <source>
        <dbReference type="ARBA" id="ARBA00022801"/>
    </source>
</evidence>
<proteinExistence type="inferred from homology"/>
<evidence type="ECO:0000259" key="9">
    <source>
        <dbReference type="Pfam" id="PF01120"/>
    </source>
</evidence>
<dbReference type="RefSeq" id="WP_197172084.1">
    <property type="nucleotide sequence ID" value="NZ_SJPY01000008.1"/>
</dbReference>
<dbReference type="InterPro" id="IPR017853">
    <property type="entry name" value="GH"/>
</dbReference>
<keyword evidence="5" id="KW-0378">Hydrolase</keyword>
<feature type="domain" description="Glycoside hydrolase family 29 N-terminal" evidence="9">
    <location>
        <begin position="45"/>
        <end position="376"/>
    </location>
</feature>
<dbReference type="SUPFAM" id="SSF51445">
    <property type="entry name" value="(Trans)glycosidases"/>
    <property type="match status" value="1"/>
</dbReference>
<dbReference type="InterPro" id="IPR013780">
    <property type="entry name" value="Glyco_hydro_b"/>
</dbReference>
<keyword evidence="11" id="KW-1185">Reference proteome</keyword>
<dbReference type="Gene3D" id="3.20.20.80">
    <property type="entry name" value="Glycosidases"/>
    <property type="match status" value="1"/>
</dbReference>
<dbReference type="SMART" id="SM00812">
    <property type="entry name" value="Alpha_L_fucos"/>
    <property type="match status" value="1"/>
</dbReference>
<dbReference type="GO" id="GO:0004560">
    <property type="term" value="F:alpha-L-fucosidase activity"/>
    <property type="evidence" value="ECO:0007669"/>
    <property type="project" value="InterPro"/>
</dbReference>
<evidence type="ECO:0000256" key="3">
    <source>
        <dbReference type="ARBA" id="ARBA00012662"/>
    </source>
</evidence>
<keyword evidence="6" id="KW-0326">Glycosidase</keyword>
<evidence type="ECO:0000313" key="11">
    <source>
        <dbReference type="Proteomes" id="UP000315471"/>
    </source>
</evidence>
<feature type="site" description="May be important for catalysis" evidence="7">
    <location>
        <position position="308"/>
    </location>
</feature>
<evidence type="ECO:0000256" key="4">
    <source>
        <dbReference type="ARBA" id="ARBA00022729"/>
    </source>
</evidence>
<name>A0A5C6DKY2_9BACT</name>
<comment type="similarity">
    <text evidence="2">Belongs to the glycosyl hydrolase 29 family.</text>
</comment>
<dbReference type="InterPro" id="IPR000933">
    <property type="entry name" value="Glyco_hydro_29"/>
</dbReference>
<dbReference type="Gene3D" id="2.60.40.1180">
    <property type="entry name" value="Golgi alpha-mannosidase II"/>
    <property type="match status" value="1"/>
</dbReference>
<dbReference type="GO" id="GO:0005764">
    <property type="term" value="C:lysosome"/>
    <property type="evidence" value="ECO:0007669"/>
    <property type="project" value="TreeGrafter"/>
</dbReference>
<dbReference type="GO" id="GO:0016139">
    <property type="term" value="P:glycoside catabolic process"/>
    <property type="evidence" value="ECO:0007669"/>
    <property type="project" value="TreeGrafter"/>
</dbReference>
<dbReference type="EMBL" id="SJPY01000008">
    <property type="protein sequence ID" value="TWU36477.1"/>
    <property type="molecule type" value="Genomic_DNA"/>
</dbReference>